<dbReference type="EMBL" id="FTOU01000006">
    <property type="protein sequence ID" value="SIS85032.1"/>
    <property type="molecule type" value="Genomic_DNA"/>
</dbReference>
<dbReference type="InterPro" id="IPR002818">
    <property type="entry name" value="DJ-1/PfpI"/>
</dbReference>
<gene>
    <name evidence="5" type="ORF">SAMN05421772_106173</name>
</gene>
<sequence>MQQDWQFILWHDVHILTYSLHMPPKSPFHLTFLLFDGFSNMVLASAIEPLRAARDLSGQRLFSWQLSSLTGDAVTSSSRIAVAVDQPLARVGATDALILVSGYGMRDHLNREADALVLRKARGLPIVGGLDTGAWLLARMGLLAGRRASIHWMEREALSEAFPEILVGADPYVTDRGIMTCGGAQSVLSWSLDLIGEHAGDALRFDVANMFGREEERASGTDDTPFVGRMTDRALPQPMQRAILAMRETAEQPLPLARIAERAALSARSMDRLFRDSLDMSAGGYYRQIRLSHARALALETDLTLGEIASRTGFSSPSTLARAYRHHFGETVRKTRTGGSPGSRGTADLA</sequence>
<evidence type="ECO:0000256" key="2">
    <source>
        <dbReference type="ARBA" id="ARBA00023163"/>
    </source>
</evidence>
<dbReference type="GO" id="GO:0003700">
    <property type="term" value="F:DNA-binding transcription factor activity"/>
    <property type="evidence" value="ECO:0007669"/>
    <property type="project" value="InterPro"/>
</dbReference>
<evidence type="ECO:0000256" key="1">
    <source>
        <dbReference type="ARBA" id="ARBA00023015"/>
    </source>
</evidence>
<dbReference type="Pfam" id="PF12833">
    <property type="entry name" value="HTH_18"/>
    <property type="match status" value="1"/>
</dbReference>
<feature type="domain" description="HTH araC/xylS-type" evidence="4">
    <location>
        <begin position="240"/>
        <end position="338"/>
    </location>
</feature>
<dbReference type="PANTHER" id="PTHR43130">
    <property type="entry name" value="ARAC-FAMILY TRANSCRIPTIONAL REGULATOR"/>
    <property type="match status" value="1"/>
</dbReference>
<protein>
    <submittedName>
        <fullName evidence="5">Transcriptional regulator, AraC family with amidase-like domain</fullName>
    </submittedName>
</protein>
<comment type="caution">
    <text evidence="5">The sequence shown here is derived from an EMBL/GenBank/DDBJ whole genome shotgun (WGS) entry which is preliminary data.</text>
</comment>
<dbReference type="PROSITE" id="PS01124">
    <property type="entry name" value="HTH_ARAC_FAMILY_2"/>
    <property type="match status" value="1"/>
</dbReference>
<dbReference type="GO" id="GO:0043565">
    <property type="term" value="F:sequence-specific DNA binding"/>
    <property type="evidence" value="ECO:0007669"/>
    <property type="project" value="InterPro"/>
</dbReference>
<feature type="region of interest" description="Disordered" evidence="3">
    <location>
        <begin position="331"/>
        <end position="350"/>
    </location>
</feature>
<dbReference type="InterPro" id="IPR029062">
    <property type="entry name" value="Class_I_gatase-like"/>
</dbReference>
<dbReference type="Pfam" id="PF01965">
    <property type="entry name" value="DJ-1_PfpI"/>
    <property type="match status" value="1"/>
</dbReference>
<dbReference type="PANTHER" id="PTHR43130:SF3">
    <property type="entry name" value="HTH-TYPE TRANSCRIPTIONAL REGULATOR RV1931C"/>
    <property type="match status" value="1"/>
</dbReference>
<evidence type="ECO:0000313" key="5">
    <source>
        <dbReference type="EMBL" id="SIS85032.1"/>
    </source>
</evidence>
<dbReference type="Proteomes" id="UP000186216">
    <property type="component" value="Unassembled WGS sequence"/>
</dbReference>
<dbReference type="SUPFAM" id="SSF52317">
    <property type="entry name" value="Class I glutamine amidotransferase-like"/>
    <property type="match status" value="1"/>
</dbReference>
<proteinExistence type="predicted"/>
<dbReference type="SMART" id="SM00342">
    <property type="entry name" value="HTH_ARAC"/>
    <property type="match status" value="1"/>
</dbReference>
<dbReference type="InterPro" id="IPR009057">
    <property type="entry name" value="Homeodomain-like_sf"/>
</dbReference>
<name>A0AA45W4I1_9RHOB</name>
<dbReference type="CDD" id="cd03136">
    <property type="entry name" value="GATase1_AraC_ArgR_like"/>
    <property type="match status" value="1"/>
</dbReference>
<accession>A0AA45W4I1</accession>
<evidence type="ECO:0000256" key="3">
    <source>
        <dbReference type="SAM" id="MobiDB-lite"/>
    </source>
</evidence>
<dbReference type="Gene3D" id="3.40.50.880">
    <property type="match status" value="1"/>
</dbReference>
<reference evidence="5 6" key="1">
    <citation type="submission" date="2017-01" db="EMBL/GenBank/DDBJ databases">
        <authorList>
            <person name="Varghese N."/>
            <person name="Submissions S."/>
        </authorList>
    </citation>
    <scope>NUCLEOTIDE SEQUENCE [LARGE SCALE GENOMIC DNA]</scope>
    <source>
        <strain evidence="5 6">DSM 18447</strain>
    </source>
</reference>
<keyword evidence="1" id="KW-0805">Transcription regulation</keyword>
<dbReference type="InterPro" id="IPR052158">
    <property type="entry name" value="INH-QAR"/>
</dbReference>
<organism evidence="5 6">
    <name type="scientific">Paracoccus saliphilus</name>
    <dbReference type="NCBI Taxonomy" id="405559"/>
    <lineage>
        <taxon>Bacteria</taxon>
        <taxon>Pseudomonadati</taxon>
        <taxon>Pseudomonadota</taxon>
        <taxon>Alphaproteobacteria</taxon>
        <taxon>Rhodobacterales</taxon>
        <taxon>Paracoccaceae</taxon>
        <taxon>Paracoccus</taxon>
    </lineage>
</organism>
<dbReference type="SUPFAM" id="SSF46689">
    <property type="entry name" value="Homeodomain-like"/>
    <property type="match status" value="2"/>
</dbReference>
<keyword evidence="2" id="KW-0804">Transcription</keyword>
<evidence type="ECO:0000313" key="6">
    <source>
        <dbReference type="Proteomes" id="UP000186216"/>
    </source>
</evidence>
<evidence type="ECO:0000259" key="4">
    <source>
        <dbReference type="PROSITE" id="PS01124"/>
    </source>
</evidence>
<dbReference type="InterPro" id="IPR018060">
    <property type="entry name" value="HTH_AraC"/>
</dbReference>
<dbReference type="Gene3D" id="1.10.10.60">
    <property type="entry name" value="Homeodomain-like"/>
    <property type="match status" value="1"/>
</dbReference>
<dbReference type="AlphaFoldDB" id="A0AA45W4I1"/>